<name>A0A2U1KXJ2_ARTAN</name>
<dbReference type="InterPro" id="IPR027417">
    <property type="entry name" value="P-loop_NTPase"/>
</dbReference>
<proteinExistence type="predicted"/>
<dbReference type="PROSITE" id="PS50104">
    <property type="entry name" value="TIR"/>
    <property type="match status" value="1"/>
</dbReference>
<dbReference type="SUPFAM" id="SSF52540">
    <property type="entry name" value="P-loop containing nucleoside triphosphate hydrolases"/>
    <property type="match status" value="1"/>
</dbReference>
<dbReference type="InterPro" id="IPR044974">
    <property type="entry name" value="Disease_R_plants"/>
</dbReference>
<feature type="domain" description="TIR" evidence="1">
    <location>
        <begin position="14"/>
        <end position="151"/>
    </location>
</feature>
<keyword evidence="3" id="KW-1185">Reference proteome</keyword>
<dbReference type="SMART" id="SM00255">
    <property type="entry name" value="TIR"/>
    <property type="match status" value="1"/>
</dbReference>
<dbReference type="GO" id="GO:0006952">
    <property type="term" value="P:defense response"/>
    <property type="evidence" value="ECO:0007669"/>
    <property type="project" value="InterPro"/>
</dbReference>
<evidence type="ECO:0000259" key="1">
    <source>
        <dbReference type="PROSITE" id="PS50104"/>
    </source>
</evidence>
<dbReference type="SUPFAM" id="SSF52200">
    <property type="entry name" value="Toll/Interleukin receptor TIR domain"/>
    <property type="match status" value="1"/>
</dbReference>
<dbReference type="PANTHER" id="PTHR11017:SF385">
    <property type="entry name" value="DISEASE RESISTANCE PROTEIN (TIR-NBS-LRR CLASS)-RELATED"/>
    <property type="match status" value="1"/>
</dbReference>
<evidence type="ECO:0000313" key="2">
    <source>
        <dbReference type="EMBL" id="PWA41462.1"/>
    </source>
</evidence>
<dbReference type="InterPro" id="IPR000157">
    <property type="entry name" value="TIR_dom"/>
</dbReference>
<dbReference type="Proteomes" id="UP000245207">
    <property type="component" value="Unassembled WGS sequence"/>
</dbReference>
<dbReference type="GO" id="GO:0007165">
    <property type="term" value="P:signal transduction"/>
    <property type="evidence" value="ECO:0007669"/>
    <property type="project" value="InterPro"/>
</dbReference>
<dbReference type="Pfam" id="PF01582">
    <property type="entry name" value="TIR"/>
    <property type="match status" value="1"/>
</dbReference>
<dbReference type="Gene3D" id="3.40.50.10140">
    <property type="entry name" value="Toll/interleukin-1 receptor homology (TIR) domain"/>
    <property type="match status" value="1"/>
</dbReference>
<dbReference type="OrthoDB" id="1930487at2759"/>
<dbReference type="Gene3D" id="3.40.50.300">
    <property type="entry name" value="P-loop containing nucleotide triphosphate hydrolases"/>
    <property type="match status" value="1"/>
</dbReference>
<gene>
    <name evidence="2" type="ORF">CTI12_AA553680</name>
</gene>
<evidence type="ECO:0000313" key="3">
    <source>
        <dbReference type="Proteomes" id="UP000245207"/>
    </source>
</evidence>
<dbReference type="InterPro" id="IPR035897">
    <property type="entry name" value="Toll_tir_struct_dom_sf"/>
</dbReference>
<reference evidence="2 3" key="1">
    <citation type="journal article" date="2018" name="Mol. Plant">
        <title>The genome of Artemisia annua provides insight into the evolution of Asteraceae family and artemisinin biosynthesis.</title>
        <authorList>
            <person name="Shen Q."/>
            <person name="Zhang L."/>
            <person name="Liao Z."/>
            <person name="Wang S."/>
            <person name="Yan T."/>
            <person name="Shi P."/>
            <person name="Liu M."/>
            <person name="Fu X."/>
            <person name="Pan Q."/>
            <person name="Wang Y."/>
            <person name="Lv Z."/>
            <person name="Lu X."/>
            <person name="Zhang F."/>
            <person name="Jiang W."/>
            <person name="Ma Y."/>
            <person name="Chen M."/>
            <person name="Hao X."/>
            <person name="Li L."/>
            <person name="Tang Y."/>
            <person name="Lv G."/>
            <person name="Zhou Y."/>
            <person name="Sun X."/>
            <person name="Brodelius P.E."/>
            <person name="Rose J.K.C."/>
            <person name="Tang K."/>
        </authorList>
    </citation>
    <scope>NUCLEOTIDE SEQUENCE [LARGE SCALE GENOMIC DNA]</scope>
    <source>
        <strain evidence="3">cv. Huhao1</strain>
        <tissue evidence="2">Leaf</tissue>
    </source>
</reference>
<sequence>MYSATSSPTSQHTHDHDVFISYNPQDTLKTITGHLITSLTEAQITVYNSDVGSDQLVESIKGISRSRVAVIVFSESYFRSSRCRDEFESIVECEKTTVGKLVIIVINVCGYDVKLCDEFERFGGYLDFNLNEDRSEAEIIQKVVAFVRHEVSYLEERICGKRVLIVLDDLDEINQFRVLRQDNADWFGSGSRIVITTRNEHLLIQQELMRI</sequence>
<dbReference type="AlphaFoldDB" id="A0A2U1KXJ2"/>
<comment type="caution">
    <text evidence="2">The sequence shown here is derived from an EMBL/GenBank/DDBJ whole genome shotgun (WGS) entry which is preliminary data.</text>
</comment>
<organism evidence="2 3">
    <name type="scientific">Artemisia annua</name>
    <name type="common">Sweet wormwood</name>
    <dbReference type="NCBI Taxonomy" id="35608"/>
    <lineage>
        <taxon>Eukaryota</taxon>
        <taxon>Viridiplantae</taxon>
        <taxon>Streptophyta</taxon>
        <taxon>Embryophyta</taxon>
        <taxon>Tracheophyta</taxon>
        <taxon>Spermatophyta</taxon>
        <taxon>Magnoliopsida</taxon>
        <taxon>eudicotyledons</taxon>
        <taxon>Gunneridae</taxon>
        <taxon>Pentapetalae</taxon>
        <taxon>asterids</taxon>
        <taxon>campanulids</taxon>
        <taxon>Asterales</taxon>
        <taxon>Asteraceae</taxon>
        <taxon>Asteroideae</taxon>
        <taxon>Anthemideae</taxon>
        <taxon>Artemisiinae</taxon>
        <taxon>Artemisia</taxon>
    </lineage>
</organism>
<dbReference type="PANTHER" id="PTHR11017">
    <property type="entry name" value="LEUCINE-RICH REPEAT-CONTAINING PROTEIN"/>
    <property type="match status" value="1"/>
</dbReference>
<protein>
    <recommendedName>
        <fullName evidence="1">TIR domain-containing protein</fullName>
    </recommendedName>
</protein>
<accession>A0A2U1KXJ2</accession>
<dbReference type="EMBL" id="PKPP01013064">
    <property type="protein sequence ID" value="PWA41462.1"/>
    <property type="molecule type" value="Genomic_DNA"/>
</dbReference>